<dbReference type="Proteomes" id="UP000724686">
    <property type="component" value="Unassembled WGS sequence"/>
</dbReference>
<protein>
    <submittedName>
        <fullName evidence="1">DUF1564 domain-containing protein</fullName>
    </submittedName>
</protein>
<dbReference type="RefSeq" id="WP_205280055.1">
    <property type="nucleotide sequence ID" value="NZ_JAFFPU010000044.1"/>
</dbReference>
<sequence>MRTIFLKSDFEIHSSLKENSSDVVTFLVPKKNLIRLNENARKNLPKKLPYLLKKYGKYIASTKRLNKKAGKTLYQANTGKEKMQRINARIQTKNWLLLGTLAQAHGVSRCFLFNYLLWLDEIGIGNSISGILNSGTPTFHNYYKLITFLDFSKNKITKRLEFEPNPIHIFPRTQQAYDS</sequence>
<comment type="caution">
    <text evidence="1">The sequence shown here is derived from an EMBL/GenBank/DDBJ whole genome shotgun (WGS) entry which is preliminary data.</text>
</comment>
<dbReference type="Pfam" id="PF07600">
    <property type="entry name" value="DUF1564"/>
    <property type="match status" value="1"/>
</dbReference>
<name>A0ABS2UEN9_9LEPT</name>
<organism evidence="1 2">
    <name type="scientific">Leptospira ainlahdjerensis</name>
    <dbReference type="NCBI Taxonomy" id="2810033"/>
    <lineage>
        <taxon>Bacteria</taxon>
        <taxon>Pseudomonadati</taxon>
        <taxon>Spirochaetota</taxon>
        <taxon>Spirochaetia</taxon>
        <taxon>Leptospirales</taxon>
        <taxon>Leptospiraceae</taxon>
        <taxon>Leptospira</taxon>
    </lineage>
</organism>
<gene>
    <name evidence="1" type="ORF">JWG45_12675</name>
</gene>
<evidence type="ECO:0000313" key="1">
    <source>
        <dbReference type="EMBL" id="MBM9578003.1"/>
    </source>
</evidence>
<dbReference type="InterPro" id="IPR011458">
    <property type="entry name" value="DUF1564"/>
</dbReference>
<dbReference type="EMBL" id="JAFFPU010000044">
    <property type="protein sequence ID" value="MBM9578003.1"/>
    <property type="molecule type" value="Genomic_DNA"/>
</dbReference>
<keyword evidence="2" id="KW-1185">Reference proteome</keyword>
<evidence type="ECO:0000313" key="2">
    <source>
        <dbReference type="Proteomes" id="UP000724686"/>
    </source>
</evidence>
<accession>A0ABS2UEN9</accession>
<reference evidence="1 2" key="1">
    <citation type="submission" date="2021-02" db="EMBL/GenBank/DDBJ databases">
        <title>Leptospira ainlahdjerensis sp. nov., Leptospira ainazelensis sp. nov., Leptospira abararensis sp. nov. and Leptospira chreensis sp. nov., four new species isolated from water sources in Algeria.</title>
        <authorList>
            <person name="Amara Korba A."/>
            <person name="Kainiu M."/>
            <person name="Vincent A.T."/>
            <person name="Mariet J.-F."/>
            <person name="Veyrier F.J."/>
            <person name="Goarant C."/>
            <person name="Picardeau M."/>
        </authorList>
    </citation>
    <scope>NUCLEOTIDE SEQUENCE [LARGE SCALE GENOMIC DNA]</scope>
    <source>
        <strain evidence="1 2">201903070</strain>
    </source>
</reference>
<proteinExistence type="predicted"/>